<feature type="domain" description="FPG-type" evidence="16">
    <location>
        <begin position="222"/>
        <end position="260"/>
    </location>
</feature>
<dbReference type="Pfam" id="PF01149">
    <property type="entry name" value="Fapy_DNA_glyco"/>
    <property type="match status" value="1"/>
</dbReference>
<evidence type="ECO:0000256" key="11">
    <source>
        <dbReference type="ARBA" id="ARBA00023268"/>
    </source>
</evidence>
<comment type="catalytic activity">
    <reaction evidence="13">
        <text>2'-deoxyribonucleotide-(2'-deoxyribose 5'-phosphate)-2'-deoxyribonucleotide-DNA = a 3'-end 2'-deoxyribonucleotide-(2,3-dehydro-2,3-deoxyribose 5'-phosphate)-DNA + a 5'-end 5'-phospho-2'-deoxyribonucleoside-DNA + H(+)</text>
        <dbReference type="Rhea" id="RHEA:66592"/>
        <dbReference type="Rhea" id="RHEA-COMP:13180"/>
        <dbReference type="Rhea" id="RHEA-COMP:16897"/>
        <dbReference type="Rhea" id="RHEA-COMP:17067"/>
        <dbReference type="ChEBI" id="CHEBI:15378"/>
        <dbReference type="ChEBI" id="CHEBI:136412"/>
        <dbReference type="ChEBI" id="CHEBI:157695"/>
        <dbReference type="ChEBI" id="CHEBI:167181"/>
        <dbReference type="EC" id="4.2.99.18"/>
    </reaction>
</comment>
<feature type="domain" description="Formamidopyrimidine-DNA glycosylase catalytic" evidence="17">
    <location>
        <begin position="2"/>
        <end position="95"/>
    </location>
</feature>
<evidence type="ECO:0000259" key="16">
    <source>
        <dbReference type="PROSITE" id="PS51066"/>
    </source>
</evidence>
<keyword evidence="5 14" id="KW-0863">Zinc-finger</keyword>
<dbReference type="Gene3D" id="1.10.8.50">
    <property type="match status" value="1"/>
</dbReference>
<dbReference type="Gene3D" id="3.20.190.10">
    <property type="entry name" value="MutM-like, N-terminal"/>
    <property type="match status" value="1"/>
</dbReference>
<dbReference type="SUPFAM" id="SSF46946">
    <property type="entry name" value="S13-like H2TH domain"/>
    <property type="match status" value="1"/>
</dbReference>
<dbReference type="EC" id="4.2.99.18" evidence="2"/>
<dbReference type="PROSITE" id="PS51066">
    <property type="entry name" value="ZF_FPG_2"/>
    <property type="match status" value="1"/>
</dbReference>
<dbReference type="InterPro" id="IPR035937">
    <property type="entry name" value="FPG_N"/>
</dbReference>
<keyword evidence="10" id="KW-0456">Lyase</keyword>
<evidence type="ECO:0000256" key="4">
    <source>
        <dbReference type="ARBA" id="ARBA00022763"/>
    </source>
</evidence>
<dbReference type="RefSeq" id="WP_139948159.1">
    <property type="nucleotide sequence ID" value="NZ_CP040899.1"/>
</dbReference>
<dbReference type="EMBL" id="CP040899">
    <property type="protein sequence ID" value="QDB78829.1"/>
    <property type="molecule type" value="Genomic_DNA"/>
</dbReference>
<dbReference type="InterPro" id="IPR010979">
    <property type="entry name" value="Ribosomal_uS13-like_H2TH"/>
</dbReference>
<protein>
    <recommendedName>
        <fullName evidence="2">DNA-(apurinic or apyrimidinic site) lyase</fullName>
        <ecNumber evidence="2">4.2.99.18</ecNumber>
    </recommendedName>
</protein>
<reference evidence="18 19" key="1">
    <citation type="submission" date="2019-05" db="EMBL/GenBank/DDBJ databases">
        <title>Georgenia *** sp. nov., and Georgenia *** sp. nov., isolated from the intestinal contents of plateau pika (Ochotona curzoniae) in the Qinghai-Tibet plateau of China.</title>
        <authorList>
            <person name="Tian Z."/>
        </authorList>
    </citation>
    <scope>NUCLEOTIDE SEQUENCE [LARGE SCALE GENOMIC DNA]</scope>
    <source>
        <strain evidence="18 19">Z294</strain>
    </source>
</reference>
<evidence type="ECO:0000256" key="10">
    <source>
        <dbReference type="ARBA" id="ARBA00023239"/>
    </source>
</evidence>
<dbReference type="Pfam" id="PF06831">
    <property type="entry name" value="H2TH"/>
    <property type="match status" value="1"/>
</dbReference>
<accession>A0ABX5VK65</accession>
<evidence type="ECO:0000256" key="15">
    <source>
        <dbReference type="SAM" id="MobiDB-lite"/>
    </source>
</evidence>
<dbReference type="CDD" id="cd08971">
    <property type="entry name" value="AcNei2_N"/>
    <property type="match status" value="1"/>
</dbReference>
<dbReference type="SUPFAM" id="SSF57716">
    <property type="entry name" value="Glucocorticoid receptor-like (DNA-binding domain)"/>
    <property type="match status" value="1"/>
</dbReference>
<feature type="region of interest" description="Disordered" evidence="15">
    <location>
        <begin position="206"/>
        <end position="229"/>
    </location>
</feature>
<keyword evidence="4" id="KW-0227">DNA damage</keyword>
<dbReference type="PROSITE" id="PS01242">
    <property type="entry name" value="ZF_FPG_1"/>
    <property type="match status" value="1"/>
</dbReference>
<dbReference type="InterPro" id="IPR000214">
    <property type="entry name" value="Znf_DNA_glyclase/AP_lyase"/>
</dbReference>
<proteinExistence type="inferred from homology"/>
<evidence type="ECO:0000256" key="8">
    <source>
        <dbReference type="ARBA" id="ARBA00023125"/>
    </source>
</evidence>
<gene>
    <name evidence="18" type="ORF">FE251_05150</name>
</gene>
<keyword evidence="19" id="KW-1185">Reference proteome</keyword>
<evidence type="ECO:0000313" key="18">
    <source>
        <dbReference type="EMBL" id="QDB78829.1"/>
    </source>
</evidence>
<sequence length="261" mass="28503">MPEGDIVLRVARRMDAVLAGQRLVRGELRWGRLGDTDLAGRVVLGNQPVGKHLLTRLDDGRTLHTHLRMDGSWWITRAGQERGADRSPRVRAVLGTERWTCVGRLLGMVDLVRTRDEHLLVGHLGPDLLADGVDLAECGERVRAQGDRPIGAVLLDQTVVAGIGTLYLAESLWAHRVHPLRPARDVDQAQALCATARALMLRSADAPLPTATGESAPGRTSHVHGRRGRPCRRCGTPIAELRVGPPGQERPAFYCPACQPR</sequence>
<keyword evidence="6" id="KW-0378">Hydrolase</keyword>
<dbReference type="InterPro" id="IPR012319">
    <property type="entry name" value="FPG_cat"/>
</dbReference>
<dbReference type="SMART" id="SM00898">
    <property type="entry name" value="Fapy_DNA_glyco"/>
    <property type="match status" value="1"/>
</dbReference>
<evidence type="ECO:0000256" key="5">
    <source>
        <dbReference type="ARBA" id="ARBA00022771"/>
    </source>
</evidence>
<comment type="similarity">
    <text evidence="1">Belongs to the FPG family.</text>
</comment>
<evidence type="ECO:0000256" key="7">
    <source>
        <dbReference type="ARBA" id="ARBA00022833"/>
    </source>
</evidence>
<dbReference type="InterPro" id="IPR044090">
    <property type="entry name" value="Nei2_N"/>
</dbReference>
<dbReference type="Proteomes" id="UP000313948">
    <property type="component" value="Chromosome"/>
</dbReference>
<name>A0ABX5VK65_9MICO</name>
<evidence type="ECO:0000313" key="19">
    <source>
        <dbReference type="Proteomes" id="UP000313948"/>
    </source>
</evidence>
<keyword evidence="8" id="KW-0238">DNA-binding</keyword>
<dbReference type="InterPro" id="IPR015887">
    <property type="entry name" value="DNA_glyclase_Znf_dom_DNA_BS"/>
</dbReference>
<evidence type="ECO:0000256" key="13">
    <source>
        <dbReference type="ARBA" id="ARBA00044632"/>
    </source>
</evidence>
<evidence type="ECO:0000256" key="6">
    <source>
        <dbReference type="ARBA" id="ARBA00022801"/>
    </source>
</evidence>
<evidence type="ECO:0000259" key="17">
    <source>
        <dbReference type="PROSITE" id="PS51068"/>
    </source>
</evidence>
<keyword evidence="9" id="KW-0234">DNA repair</keyword>
<evidence type="ECO:0000256" key="12">
    <source>
        <dbReference type="ARBA" id="ARBA00023295"/>
    </source>
</evidence>
<keyword evidence="7" id="KW-0862">Zinc</keyword>
<evidence type="ECO:0000256" key="14">
    <source>
        <dbReference type="PROSITE-ProRule" id="PRU00391"/>
    </source>
</evidence>
<keyword evidence="12" id="KW-0326">Glycosidase</keyword>
<dbReference type="PANTHER" id="PTHR42697">
    <property type="entry name" value="ENDONUCLEASE 8"/>
    <property type="match status" value="1"/>
</dbReference>
<keyword evidence="3" id="KW-0479">Metal-binding</keyword>
<evidence type="ECO:0000256" key="3">
    <source>
        <dbReference type="ARBA" id="ARBA00022723"/>
    </source>
</evidence>
<evidence type="ECO:0000256" key="9">
    <source>
        <dbReference type="ARBA" id="ARBA00023204"/>
    </source>
</evidence>
<evidence type="ECO:0000256" key="1">
    <source>
        <dbReference type="ARBA" id="ARBA00009409"/>
    </source>
</evidence>
<dbReference type="PANTHER" id="PTHR42697:SF1">
    <property type="entry name" value="ENDONUCLEASE 8"/>
    <property type="match status" value="1"/>
</dbReference>
<dbReference type="SMART" id="SM01232">
    <property type="entry name" value="H2TH"/>
    <property type="match status" value="1"/>
</dbReference>
<evidence type="ECO:0000256" key="2">
    <source>
        <dbReference type="ARBA" id="ARBA00012720"/>
    </source>
</evidence>
<dbReference type="InterPro" id="IPR015886">
    <property type="entry name" value="H2TH_FPG"/>
</dbReference>
<keyword evidence="11" id="KW-0511">Multifunctional enzyme</keyword>
<dbReference type="PROSITE" id="PS51068">
    <property type="entry name" value="FPG_CAT"/>
    <property type="match status" value="1"/>
</dbReference>
<organism evidence="18 19">
    <name type="scientific">Georgenia wutianyii</name>
    <dbReference type="NCBI Taxonomy" id="2585135"/>
    <lineage>
        <taxon>Bacteria</taxon>
        <taxon>Bacillati</taxon>
        <taxon>Actinomycetota</taxon>
        <taxon>Actinomycetes</taxon>
        <taxon>Micrococcales</taxon>
        <taxon>Bogoriellaceae</taxon>
        <taxon>Georgenia</taxon>
    </lineage>
</organism>
<dbReference type="SUPFAM" id="SSF81624">
    <property type="entry name" value="N-terminal domain of MutM-like DNA repair proteins"/>
    <property type="match status" value="1"/>
</dbReference>